<dbReference type="AlphaFoldDB" id="A0A5E4AXF3"/>
<sequence length="205" mass="22199">MLRPSPSVLRALPPSYLKLVPPGAPLFRPSHSCLLPLTTCRWHRFAALLLGRAVQRPPRDSRQPCLHPSILLEETLSFLLLLFLGSSPSLLEGWACDTSQLGFWVSWGSAPLARCPGPLLLPGVVNCSAFIIVTGVFKSPPSSLLLLPGSRKLTSCLSDSCSWGLAPLLPGLVTEAREQGPSLLQFHLSPRPHLWPGLVCFCLLG</sequence>
<dbReference type="EMBL" id="CABDUW010000175">
    <property type="protein sequence ID" value="VTJ61441.1"/>
    <property type="molecule type" value="Genomic_DNA"/>
</dbReference>
<dbReference type="Proteomes" id="UP000335636">
    <property type="component" value="Unassembled WGS sequence"/>
</dbReference>
<proteinExistence type="predicted"/>
<evidence type="ECO:0000313" key="1">
    <source>
        <dbReference type="EMBL" id="VTJ61441.1"/>
    </source>
</evidence>
<gene>
    <name evidence="1" type="ORF">MONAX_5E024742</name>
</gene>
<organism evidence="1 2">
    <name type="scientific">Marmota monax</name>
    <name type="common">Woodchuck</name>
    <dbReference type="NCBI Taxonomy" id="9995"/>
    <lineage>
        <taxon>Eukaryota</taxon>
        <taxon>Metazoa</taxon>
        <taxon>Chordata</taxon>
        <taxon>Craniata</taxon>
        <taxon>Vertebrata</taxon>
        <taxon>Euteleostomi</taxon>
        <taxon>Mammalia</taxon>
        <taxon>Eutheria</taxon>
        <taxon>Euarchontoglires</taxon>
        <taxon>Glires</taxon>
        <taxon>Rodentia</taxon>
        <taxon>Sciuromorpha</taxon>
        <taxon>Sciuridae</taxon>
        <taxon>Xerinae</taxon>
        <taxon>Marmotini</taxon>
        <taxon>Marmota</taxon>
    </lineage>
</organism>
<protein>
    <submittedName>
        <fullName evidence="1">Uncharacterized protein</fullName>
    </submittedName>
</protein>
<comment type="caution">
    <text evidence="1">The sequence shown here is derived from an EMBL/GenBank/DDBJ whole genome shotgun (WGS) entry which is preliminary data.</text>
</comment>
<keyword evidence="2" id="KW-1185">Reference proteome</keyword>
<reference evidence="1" key="1">
    <citation type="submission" date="2019-04" db="EMBL/GenBank/DDBJ databases">
        <authorList>
            <person name="Alioto T."/>
            <person name="Alioto T."/>
        </authorList>
    </citation>
    <scope>NUCLEOTIDE SEQUENCE [LARGE SCALE GENOMIC DNA]</scope>
</reference>
<evidence type="ECO:0000313" key="2">
    <source>
        <dbReference type="Proteomes" id="UP000335636"/>
    </source>
</evidence>
<accession>A0A5E4AXF3</accession>
<name>A0A5E4AXF3_MARMO</name>